<sequence length="532" mass="56345">MRLSAIFVSLLSSLLVKATHDWSNPCFNGQCSFGLRNPDGSNLGTLDIVGSPQAISDITPAAGWTILGCDPNAEEHDIRLVCTSAKPSDCEHLLRGDGPKGKIVRLPDSCGKGPFARVSGNWLHDDQSLPSEVETVVKKRGIADPQVHGLRLDTKLSEIDNERLGPVHFTIRSTTTVSTIHKASASPAVRRRDPFDETAASSSGTSVNDFFTLFDAFLSCKTGDGDPVSTTLSGRFNVNSVTVAVNVTVEAQGTISPPTFTSFALNAAFDSNVNSDLSLGNTAVTGDARTNFQQYFSSDLSPIQIPGILTVTPRFIISASSLSQMRLGTIFKLGIVYPGLSGHLSFPRSAGCSSVNIAPGNTGVRYSIAANFAPKATTTNNIGYHFVPRLEFGLDAFSGQTTSTIFLNLDASASTVVQLPPSTAGSSTATLDIKQGILAHAGAQGSFYGLFDDTTSFDVESKAWTLPTISKAFRLFRRRDVEEADPGPRVLSRQASAPIVCVWPPQGTLTINDDTVPAGNFNSCGTVAACLS</sequence>
<keyword evidence="3" id="KW-1185">Reference proteome</keyword>
<organism evidence="2 3">
    <name type="scientific">Hohenbuehelia grisea</name>
    <dbReference type="NCBI Taxonomy" id="104357"/>
    <lineage>
        <taxon>Eukaryota</taxon>
        <taxon>Fungi</taxon>
        <taxon>Dikarya</taxon>
        <taxon>Basidiomycota</taxon>
        <taxon>Agaricomycotina</taxon>
        <taxon>Agaricomycetes</taxon>
        <taxon>Agaricomycetidae</taxon>
        <taxon>Agaricales</taxon>
        <taxon>Pleurotineae</taxon>
        <taxon>Pleurotaceae</taxon>
        <taxon>Hohenbuehelia</taxon>
    </lineage>
</organism>
<accession>A0ABR3IRR1</accession>
<keyword evidence="1" id="KW-0732">Signal</keyword>
<protein>
    <submittedName>
        <fullName evidence="2">Uncharacterized protein</fullName>
    </submittedName>
</protein>
<gene>
    <name evidence="2" type="ORF">HGRIS_012270</name>
</gene>
<comment type="caution">
    <text evidence="2">The sequence shown here is derived from an EMBL/GenBank/DDBJ whole genome shotgun (WGS) entry which is preliminary data.</text>
</comment>
<reference evidence="3" key="1">
    <citation type="submission" date="2024-06" db="EMBL/GenBank/DDBJ databases">
        <title>Multi-omics analyses provide insights into the biosynthesis of the anticancer antibiotic pleurotin in Hohenbuehelia grisea.</title>
        <authorList>
            <person name="Weaver J.A."/>
            <person name="Alberti F."/>
        </authorList>
    </citation>
    <scope>NUCLEOTIDE SEQUENCE [LARGE SCALE GENOMIC DNA]</scope>
    <source>
        <strain evidence="3">T-177</strain>
    </source>
</reference>
<name>A0ABR3IRR1_9AGAR</name>
<evidence type="ECO:0000313" key="2">
    <source>
        <dbReference type="EMBL" id="KAL0945992.1"/>
    </source>
</evidence>
<feature type="chain" id="PRO_5045483642" evidence="1">
    <location>
        <begin position="19"/>
        <end position="532"/>
    </location>
</feature>
<proteinExistence type="predicted"/>
<evidence type="ECO:0000313" key="3">
    <source>
        <dbReference type="Proteomes" id="UP001556367"/>
    </source>
</evidence>
<dbReference type="EMBL" id="JASNQZ010000015">
    <property type="protein sequence ID" value="KAL0945992.1"/>
    <property type="molecule type" value="Genomic_DNA"/>
</dbReference>
<evidence type="ECO:0000256" key="1">
    <source>
        <dbReference type="SAM" id="SignalP"/>
    </source>
</evidence>
<dbReference type="Proteomes" id="UP001556367">
    <property type="component" value="Unassembled WGS sequence"/>
</dbReference>
<feature type="signal peptide" evidence="1">
    <location>
        <begin position="1"/>
        <end position="18"/>
    </location>
</feature>